<dbReference type="PROSITE" id="PS00636">
    <property type="entry name" value="DNAJ_1"/>
    <property type="match status" value="1"/>
</dbReference>
<gene>
    <name evidence="3" type="ORF">CEUTPL_LOCUS10784</name>
</gene>
<sequence length="224" mass="26156">MNYKLTMFVLSQIRKLSTSRLSQQHKNHYDSLGIAKSATQGDVKTAYYKLSKVYHPDRNQGTTFEQREQHSQKFRDISEAYEILGNVRSRKMYDKGFLGGNIFGPKVAESTPDDPLAKFYKSREHRARPPNPTGQQPIYDFDEWSRQHYGASVRRDRELKEKRAAYAAEKKAKEENKYEEFSVLTLLVIIFTCLVIQQYAEGFAYDRPKKGKYSMDNEDVNRND</sequence>
<dbReference type="InterPro" id="IPR036869">
    <property type="entry name" value="J_dom_sf"/>
</dbReference>
<evidence type="ECO:0000259" key="2">
    <source>
        <dbReference type="PROSITE" id="PS50076"/>
    </source>
</evidence>
<dbReference type="OrthoDB" id="291007at2759"/>
<dbReference type="SUPFAM" id="SSF46565">
    <property type="entry name" value="Chaperone J-domain"/>
    <property type="match status" value="1"/>
</dbReference>
<accession>A0A9N9QQN1</accession>
<keyword evidence="1" id="KW-0812">Transmembrane</keyword>
<proteinExistence type="predicted"/>
<feature type="domain" description="J" evidence="2">
    <location>
        <begin position="27"/>
        <end position="97"/>
    </location>
</feature>
<dbReference type="InterPro" id="IPR053025">
    <property type="entry name" value="Mito_ATP_Synthase-Asso"/>
</dbReference>
<dbReference type="SMART" id="SM00271">
    <property type="entry name" value="DnaJ"/>
    <property type="match status" value="1"/>
</dbReference>
<dbReference type="Pfam" id="PF00226">
    <property type="entry name" value="DnaJ"/>
    <property type="match status" value="1"/>
</dbReference>
<dbReference type="InterPro" id="IPR018253">
    <property type="entry name" value="DnaJ_domain_CS"/>
</dbReference>
<organism evidence="3 4">
    <name type="scientific">Ceutorhynchus assimilis</name>
    <name type="common">cabbage seed weevil</name>
    <dbReference type="NCBI Taxonomy" id="467358"/>
    <lineage>
        <taxon>Eukaryota</taxon>
        <taxon>Metazoa</taxon>
        <taxon>Ecdysozoa</taxon>
        <taxon>Arthropoda</taxon>
        <taxon>Hexapoda</taxon>
        <taxon>Insecta</taxon>
        <taxon>Pterygota</taxon>
        <taxon>Neoptera</taxon>
        <taxon>Endopterygota</taxon>
        <taxon>Coleoptera</taxon>
        <taxon>Polyphaga</taxon>
        <taxon>Cucujiformia</taxon>
        <taxon>Curculionidae</taxon>
        <taxon>Ceutorhynchinae</taxon>
        <taxon>Ceutorhynchus</taxon>
    </lineage>
</organism>
<dbReference type="Proteomes" id="UP001152799">
    <property type="component" value="Chromosome 6"/>
</dbReference>
<protein>
    <recommendedName>
        <fullName evidence="2">J domain-containing protein</fullName>
    </recommendedName>
</protein>
<dbReference type="PRINTS" id="PR00625">
    <property type="entry name" value="JDOMAIN"/>
</dbReference>
<keyword evidence="4" id="KW-1185">Reference proteome</keyword>
<dbReference type="PROSITE" id="PS50076">
    <property type="entry name" value="DNAJ_2"/>
    <property type="match status" value="1"/>
</dbReference>
<dbReference type="PANTHER" id="PTHR44873">
    <property type="entry name" value="DNAJ HOMOLOG SUBFAMILY C MEMBER 30, MITOCHONDRIAL"/>
    <property type="match status" value="1"/>
</dbReference>
<evidence type="ECO:0000313" key="3">
    <source>
        <dbReference type="EMBL" id="CAG9770329.1"/>
    </source>
</evidence>
<evidence type="ECO:0000256" key="1">
    <source>
        <dbReference type="SAM" id="Phobius"/>
    </source>
</evidence>
<dbReference type="InterPro" id="IPR001623">
    <property type="entry name" value="DnaJ_domain"/>
</dbReference>
<feature type="transmembrane region" description="Helical" evidence="1">
    <location>
        <begin position="181"/>
        <end position="200"/>
    </location>
</feature>
<evidence type="ECO:0000313" key="4">
    <source>
        <dbReference type="Proteomes" id="UP001152799"/>
    </source>
</evidence>
<keyword evidence="1" id="KW-0472">Membrane</keyword>
<dbReference type="EMBL" id="OU892282">
    <property type="protein sequence ID" value="CAG9770329.1"/>
    <property type="molecule type" value="Genomic_DNA"/>
</dbReference>
<keyword evidence="1" id="KW-1133">Transmembrane helix</keyword>
<dbReference type="PANTHER" id="PTHR44873:SF1">
    <property type="entry name" value="DNAJ HOMOLOG SUBFAMILY C MEMBER 30, MITOCHONDRIAL"/>
    <property type="match status" value="1"/>
</dbReference>
<reference evidence="3" key="1">
    <citation type="submission" date="2022-01" db="EMBL/GenBank/DDBJ databases">
        <authorList>
            <person name="King R."/>
        </authorList>
    </citation>
    <scope>NUCLEOTIDE SEQUENCE</scope>
</reference>
<dbReference type="Gene3D" id="1.10.287.110">
    <property type="entry name" value="DnaJ domain"/>
    <property type="match status" value="1"/>
</dbReference>
<dbReference type="CDD" id="cd06257">
    <property type="entry name" value="DnaJ"/>
    <property type="match status" value="1"/>
</dbReference>
<name>A0A9N9QQN1_9CUCU</name>
<dbReference type="AlphaFoldDB" id="A0A9N9QQN1"/>